<keyword evidence="1" id="KW-0812">Transmembrane</keyword>
<reference evidence="2 3" key="1">
    <citation type="submission" date="2015-01" db="EMBL/GenBank/DDBJ databases">
        <authorList>
            <person name="Xiang T."/>
            <person name="Song Y."/>
            <person name="Huang L."/>
            <person name="Wang B."/>
            <person name="Wu P."/>
        </authorList>
    </citation>
    <scope>NUCLEOTIDE SEQUENCE [LARGE SCALE GENOMIC DNA]</scope>
    <source>
        <strain evidence="2 3">CcD93</strain>
    </source>
</reference>
<accession>A0A0B7IJ42</accession>
<proteinExistence type="predicted"/>
<dbReference type="Proteomes" id="UP000038200">
    <property type="component" value="Unassembled WGS sequence"/>
</dbReference>
<dbReference type="AlphaFoldDB" id="A0A0B7IJ42"/>
<feature type="transmembrane region" description="Helical" evidence="1">
    <location>
        <begin position="72"/>
        <end position="94"/>
    </location>
</feature>
<keyword evidence="1" id="KW-1133">Transmembrane helix</keyword>
<name>A0A0B7IJ42_9FLAO</name>
<gene>
    <name evidence="2" type="ORF">CCAND93_20038</name>
</gene>
<protein>
    <submittedName>
        <fullName evidence="2">Uncharacterized protein</fullName>
    </submittedName>
</protein>
<dbReference type="EMBL" id="CDOL01000112">
    <property type="protein sequence ID" value="CEN51915.1"/>
    <property type="molecule type" value="Genomic_DNA"/>
</dbReference>
<evidence type="ECO:0000313" key="3">
    <source>
        <dbReference type="Proteomes" id="UP000038200"/>
    </source>
</evidence>
<keyword evidence="1" id="KW-0472">Membrane</keyword>
<evidence type="ECO:0000313" key="2">
    <source>
        <dbReference type="EMBL" id="CEN51915.1"/>
    </source>
</evidence>
<organism evidence="2 3">
    <name type="scientific">Capnocytophaga canis</name>
    <dbReference type="NCBI Taxonomy" id="1848903"/>
    <lineage>
        <taxon>Bacteria</taxon>
        <taxon>Pseudomonadati</taxon>
        <taxon>Bacteroidota</taxon>
        <taxon>Flavobacteriia</taxon>
        <taxon>Flavobacteriales</taxon>
        <taxon>Flavobacteriaceae</taxon>
        <taxon>Capnocytophaga</taxon>
    </lineage>
</organism>
<evidence type="ECO:0000256" key="1">
    <source>
        <dbReference type="SAM" id="Phobius"/>
    </source>
</evidence>
<sequence>MVSTAISFFISTGLELYKRHRMFEIQLESQNRLLQSIKQQYREMFSKYMNDNAQAIRKDAYMTYYNEKLGNVFFYFRGYFLRYFLVFLFIFLILRELINKKK</sequence>